<evidence type="ECO:0000256" key="1">
    <source>
        <dbReference type="SAM" id="MobiDB-lite"/>
    </source>
</evidence>
<comment type="caution">
    <text evidence="2">The sequence shown here is derived from an EMBL/GenBank/DDBJ whole genome shotgun (WGS) entry which is preliminary data.</text>
</comment>
<dbReference type="EMBL" id="BMOE01000003">
    <property type="protein sequence ID" value="GGJ70452.1"/>
    <property type="molecule type" value="Genomic_DNA"/>
</dbReference>
<feature type="compositionally biased region" description="Pro residues" evidence="1">
    <location>
        <begin position="38"/>
        <end position="55"/>
    </location>
</feature>
<evidence type="ECO:0000313" key="3">
    <source>
        <dbReference type="Proteomes" id="UP000635726"/>
    </source>
</evidence>
<keyword evidence="3" id="KW-1185">Reference proteome</keyword>
<gene>
    <name evidence="2" type="ORF">GCM10008939_13580</name>
</gene>
<organism evidence="2 3">
    <name type="scientific">Deinococcus aquiradiocola</name>
    <dbReference type="NCBI Taxonomy" id="393059"/>
    <lineage>
        <taxon>Bacteria</taxon>
        <taxon>Thermotogati</taxon>
        <taxon>Deinococcota</taxon>
        <taxon>Deinococci</taxon>
        <taxon>Deinococcales</taxon>
        <taxon>Deinococcaceae</taxon>
        <taxon>Deinococcus</taxon>
    </lineage>
</organism>
<protein>
    <submittedName>
        <fullName evidence="2">Uncharacterized protein</fullName>
    </submittedName>
</protein>
<sequence length="196" mass="20158">MKGSFTGAGRGPGAGGALLLVCALLCGPVLAQKRPDVAMPPPLPGGPPPRGPRPEPLSFADARAFAARAASVVRQVKAGELRVRPSPQGPRLTVPLLFQGRPVAEVVLDRDLNFVERPAVPLLEDVTVPPAVSAKARAGLDARVAGLAASGLAEGAGRHVRVPLVYAGAVVTDLRFDRVSGVLLAEPDRPGPPPRP</sequence>
<dbReference type="RefSeq" id="WP_188961517.1">
    <property type="nucleotide sequence ID" value="NZ_BMOE01000003.1"/>
</dbReference>
<evidence type="ECO:0000313" key="2">
    <source>
        <dbReference type="EMBL" id="GGJ70452.1"/>
    </source>
</evidence>
<dbReference type="Proteomes" id="UP000635726">
    <property type="component" value="Unassembled WGS sequence"/>
</dbReference>
<feature type="region of interest" description="Disordered" evidence="1">
    <location>
        <begin position="37"/>
        <end position="57"/>
    </location>
</feature>
<accession>A0A917PC53</accession>
<proteinExistence type="predicted"/>
<reference evidence="2" key="1">
    <citation type="journal article" date="2014" name="Int. J. Syst. Evol. Microbiol.">
        <title>Complete genome sequence of Corynebacterium casei LMG S-19264T (=DSM 44701T), isolated from a smear-ripened cheese.</title>
        <authorList>
            <consortium name="US DOE Joint Genome Institute (JGI-PGF)"/>
            <person name="Walter F."/>
            <person name="Albersmeier A."/>
            <person name="Kalinowski J."/>
            <person name="Ruckert C."/>
        </authorList>
    </citation>
    <scope>NUCLEOTIDE SEQUENCE</scope>
    <source>
        <strain evidence="2">JCM 14371</strain>
    </source>
</reference>
<name>A0A917PC53_9DEIO</name>
<reference evidence="2" key="2">
    <citation type="submission" date="2020-09" db="EMBL/GenBank/DDBJ databases">
        <authorList>
            <person name="Sun Q."/>
            <person name="Ohkuma M."/>
        </authorList>
    </citation>
    <scope>NUCLEOTIDE SEQUENCE</scope>
    <source>
        <strain evidence="2">JCM 14371</strain>
    </source>
</reference>
<dbReference type="AlphaFoldDB" id="A0A917PC53"/>